<comment type="function">
    <text evidence="1">May be involved in neurite outgrowth.</text>
</comment>
<name>A0A553QX41_9TELE</name>
<dbReference type="Proteomes" id="UP000316079">
    <property type="component" value="Unassembled WGS sequence"/>
</dbReference>
<feature type="compositionally biased region" description="Basic and acidic residues" evidence="2">
    <location>
        <begin position="18"/>
        <end position="43"/>
    </location>
</feature>
<evidence type="ECO:0000256" key="1">
    <source>
        <dbReference type="ARBA" id="ARBA00002358"/>
    </source>
</evidence>
<dbReference type="OrthoDB" id="10049175at2759"/>
<evidence type="ECO:0000313" key="5">
    <source>
        <dbReference type="Proteomes" id="UP000316079"/>
    </source>
</evidence>
<dbReference type="STRING" id="623744.A0A553QX41"/>
<dbReference type="PANTHER" id="PTHR15718">
    <property type="entry name" value="G PROTEIN-REGULATED INDUCER OF NEURITE OUTGROWTH C-TERMINAL DOMAIN-CONTAINING PROTEIN"/>
    <property type="match status" value="1"/>
</dbReference>
<sequence>MTTPDNPAIHPLCPVPTERSERAQVEERSEVKEVGVDQAEGKETSGGSGRYLTMEEGQTTSELFLPSISLGPFETVEDQELPIISLSKSSTEMVSGPPQRTELACYRQNLRKSLSSAACTQRPISLGGPATGLCDHEQGSMCSSTSTPETVVWHGGAPARSWSIMNESPRRTPTQDLFHSGVNCVPHSPSTNRDLRMKGQTCKDGCCPCSQPAEDLTGCSCCRVACRMNCSGLSNSFTTRGAHTEEHVQSNCENHHVASCHRSNCSGHMMNNACLRNPCSVIPYPAHMTSRSSCVGSPCPGQRSHLHSGLLGFPPLVSSVSETRLDSRSSGHCCGSELRGQNSSCLRLERTGLNRTVKDATTMTSNRELKNAGVQTLSCSIVSPLSHVFPEISLRADPSSDILLTHRTPVKEVEWDAEGMTWEVYGAAVDPEELGLAIQRHLELQIKETAAAAAALKEDSTDNDSSLSLQPRQRKKSQGIIKTLRGSTCCSNPSTVGD</sequence>
<comment type="caution">
    <text evidence="4">The sequence shown here is derived from an EMBL/GenBank/DDBJ whole genome shotgun (WGS) entry which is preliminary data.</text>
</comment>
<keyword evidence="5" id="KW-1185">Reference proteome</keyword>
<dbReference type="Pfam" id="PF15235">
    <property type="entry name" value="GRIN_C"/>
    <property type="match status" value="1"/>
</dbReference>
<organism evidence="4 5">
    <name type="scientific">Danionella cerebrum</name>
    <dbReference type="NCBI Taxonomy" id="2873325"/>
    <lineage>
        <taxon>Eukaryota</taxon>
        <taxon>Metazoa</taxon>
        <taxon>Chordata</taxon>
        <taxon>Craniata</taxon>
        <taxon>Vertebrata</taxon>
        <taxon>Euteleostomi</taxon>
        <taxon>Actinopterygii</taxon>
        <taxon>Neopterygii</taxon>
        <taxon>Teleostei</taxon>
        <taxon>Ostariophysi</taxon>
        <taxon>Cypriniformes</taxon>
        <taxon>Danionidae</taxon>
        <taxon>Danioninae</taxon>
        <taxon>Danionella</taxon>
    </lineage>
</organism>
<dbReference type="GO" id="GO:0031175">
    <property type="term" value="P:neuron projection development"/>
    <property type="evidence" value="ECO:0007669"/>
    <property type="project" value="TreeGrafter"/>
</dbReference>
<dbReference type="EMBL" id="SRMA01025437">
    <property type="protein sequence ID" value="TRY94539.1"/>
    <property type="molecule type" value="Genomic_DNA"/>
</dbReference>
<feature type="domain" description="G protein-regulated inducer of neurite outgrowth C-terminal" evidence="3">
    <location>
        <begin position="389"/>
        <end position="495"/>
    </location>
</feature>
<feature type="region of interest" description="Disordered" evidence="2">
    <location>
        <begin position="1"/>
        <end position="52"/>
    </location>
</feature>
<proteinExistence type="predicted"/>
<evidence type="ECO:0000256" key="2">
    <source>
        <dbReference type="SAM" id="MobiDB-lite"/>
    </source>
</evidence>
<feature type="compositionally biased region" description="Polar residues" evidence="2">
    <location>
        <begin position="485"/>
        <end position="498"/>
    </location>
</feature>
<dbReference type="AlphaFoldDB" id="A0A553QX41"/>
<accession>A0A553QX41</accession>
<dbReference type="InterPro" id="IPR026646">
    <property type="entry name" value="GPRIN2-like/GPRIN3"/>
</dbReference>
<evidence type="ECO:0000259" key="3">
    <source>
        <dbReference type="Pfam" id="PF15235"/>
    </source>
</evidence>
<feature type="region of interest" description="Disordered" evidence="2">
    <location>
        <begin position="457"/>
        <end position="498"/>
    </location>
</feature>
<evidence type="ECO:0000313" key="4">
    <source>
        <dbReference type="EMBL" id="TRY94539.1"/>
    </source>
</evidence>
<protein>
    <recommendedName>
        <fullName evidence="3">G protein-regulated inducer of neurite outgrowth C-terminal domain-containing protein</fullName>
    </recommendedName>
</protein>
<reference evidence="4 5" key="1">
    <citation type="journal article" date="2019" name="Sci. Data">
        <title>Hybrid genome assembly and annotation of Danionella translucida.</title>
        <authorList>
            <person name="Kadobianskyi M."/>
            <person name="Schulze L."/>
            <person name="Schuelke M."/>
            <person name="Judkewitz B."/>
        </authorList>
    </citation>
    <scope>NUCLEOTIDE SEQUENCE [LARGE SCALE GENOMIC DNA]</scope>
    <source>
        <strain evidence="4 5">Bolton</strain>
    </source>
</reference>
<dbReference type="InterPro" id="IPR032745">
    <property type="entry name" value="GRIN_C"/>
</dbReference>
<dbReference type="PANTHER" id="PTHR15718:SF5">
    <property type="entry name" value="G PROTEIN-REGULATED INDUCER OF NEURITE OUTGROWTH 2"/>
    <property type="match status" value="1"/>
</dbReference>
<dbReference type="GO" id="GO:0005886">
    <property type="term" value="C:plasma membrane"/>
    <property type="evidence" value="ECO:0007669"/>
    <property type="project" value="TreeGrafter"/>
</dbReference>
<gene>
    <name evidence="4" type="ORF">DNTS_008442</name>
</gene>